<reference evidence="2" key="1">
    <citation type="submission" date="2023-06" db="EMBL/GenBank/DDBJ databases">
        <title>Survivors Of The Sea: Transcriptome response of Skeletonema marinoi to long-term dormancy.</title>
        <authorList>
            <person name="Pinder M.I.M."/>
            <person name="Kourtchenko O."/>
            <person name="Robertson E.K."/>
            <person name="Larsson T."/>
            <person name="Maumus F."/>
            <person name="Osuna-Cruz C.M."/>
            <person name="Vancaester E."/>
            <person name="Stenow R."/>
            <person name="Vandepoele K."/>
            <person name="Ploug H."/>
            <person name="Bruchert V."/>
            <person name="Godhe A."/>
            <person name="Topel M."/>
        </authorList>
    </citation>
    <scope>NUCLEOTIDE SEQUENCE</scope>
    <source>
        <strain evidence="2">R05AC</strain>
    </source>
</reference>
<dbReference type="InterPro" id="IPR015943">
    <property type="entry name" value="WD40/YVTN_repeat-like_dom_sf"/>
</dbReference>
<feature type="compositionally biased region" description="Acidic residues" evidence="1">
    <location>
        <begin position="486"/>
        <end position="495"/>
    </location>
</feature>
<feature type="compositionally biased region" description="Polar residues" evidence="1">
    <location>
        <begin position="230"/>
        <end position="242"/>
    </location>
</feature>
<comment type="caution">
    <text evidence="2">The sequence shown here is derived from an EMBL/GenBank/DDBJ whole genome shotgun (WGS) entry which is preliminary data.</text>
</comment>
<keyword evidence="3" id="KW-1185">Reference proteome</keyword>
<evidence type="ECO:0000313" key="3">
    <source>
        <dbReference type="Proteomes" id="UP001224775"/>
    </source>
</evidence>
<evidence type="ECO:0000313" key="2">
    <source>
        <dbReference type="EMBL" id="KAK1734011.1"/>
    </source>
</evidence>
<dbReference type="SUPFAM" id="SSF50978">
    <property type="entry name" value="WD40 repeat-like"/>
    <property type="match status" value="1"/>
</dbReference>
<feature type="region of interest" description="Disordered" evidence="1">
    <location>
        <begin position="1"/>
        <end position="184"/>
    </location>
</feature>
<feature type="compositionally biased region" description="Basic residues" evidence="1">
    <location>
        <begin position="28"/>
        <end position="37"/>
    </location>
</feature>
<name>A0AAD8XVB7_9STRA</name>
<feature type="compositionally biased region" description="Low complexity" evidence="1">
    <location>
        <begin position="75"/>
        <end position="85"/>
    </location>
</feature>
<dbReference type="AlphaFoldDB" id="A0AAD8XVB7"/>
<dbReference type="Proteomes" id="UP001224775">
    <property type="component" value="Unassembled WGS sequence"/>
</dbReference>
<feature type="compositionally biased region" description="Polar residues" evidence="1">
    <location>
        <begin position="121"/>
        <end position="136"/>
    </location>
</feature>
<feature type="compositionally biased region" description="Polar residues" evidence="1">
    <location>
        <begin position="64"/>
        <end position="74"/>
    </location>
</feature>
<organism evidence="2 3">
    <name type="scientific">Skeletonema marinoi</name>
    <dbReference type="NCBI Taxonomy" id="267567"/>
    <lineage>
        <taxon>Eukaryota</taxon>
        <taxon>Sar</taxon>
        <taxon>Stramenopiles</taxon>
        <taxon>Ochrophyta</taxon>
        <taxon>Bacillariophyta</taxon>
        <taxon>Coscinodiscophyceae</taxon>
        <taxon>Thalassiosirophycidae</taxon>
        <taxon>Thalassiosirales</taxon>
        <taxon>Skeletonemataceae</taxon>
        <taxon>Skeletonema</taxon>
        <taxon>Skeletonema marinoi-dohrnii complex</taxon>
    </lineage>
</organism>
<gene>
    <name evidence="2" type="ORF">QTG54_015269</name>
</gene>
<dbReference type="InterPro" id="IPR036322">
    <property type="entry name" value="WD40_repeat_dom_sf"/>
</dbReference>
<accession>A0AAD8XVB7</accession>
<feature type="region of interest" description="Disordered" evidence="1">
    <location>
        <begin position="210"/>
        <end position="288"/>
    </location>
</feature>
<protein>
    <submittedName>
        <fullName evidence="2">Uncharacterized protein</fullName>
    </submittedName>
</protein>
<evidence type="ECO:0000256" key="1">
    <source>
        <dbReference type="SAM" id="MobiDB-lite"/>
    </source>
</evidence>
<dbReference type="EMBL" id="JATAAI010000042">
    <property type="protein sequence ID" value="KAK1734011.1"/>
    <property type="molecule type" value="Genomic_DNA"/>
</dbReference>
<proteinExistence type="predicted"/>
<feature type="region of interest" description="Disordered" evidence="1">
    <location>
        <begin position="483"/>
        <end position="505"/>
    </location>
</feature>
<sequence>MDFDDDDIGNFGLPPLNTNTGGATKASRLPRSKKARGAKTSISKKCAHKKTNDMNHPHRRINGTKKSCTGRTVENNSNDGDSSDSSSDDDEIALSDLAKVAPKMTDVGKKSGRHAVVTPASFFTNKQPQQQQSRSTNSRKEGRSNNESTNGEGQHRKKLKKQIGLHSFLQEKRQTKITTQVPSSKPAVNELLSLNNEEARNHNMSFVTASSLLSGNDTSKDEVAGEDASSVMQDQPNGQEDVSASKVATAPNDPAVDDIDEFDDDIEEPSNANSSRTMEEKSSSKINHPQRFGIHSLILGHGLPIMHPEEYYRAASDTATASTSCTSADTDANFQEGIGRQQQTNSHVNRNILSHILQRTYCPKPSTPSSNLLTQYVHSNTNEHSTETVQLSASSNNNNNSETCAMAFDTMGVLLAMGDNRGKIDIFDFDEVYSADLNKRNEWSRHCYEYQVAAAASVGRDGDDDENCISSTHIDGDIVAEKDGAEKEEEEEEGNDTVAPPLPPSKVNPVHSFQCQFIHGNATRNNNYLNSANRPRISGIHWNPDNQDHLAVSFENKSEIHLYDVASSTMPPPCLRVGESFSSRGGHGIGTQQQRCEGVLSMRFIPSAIKGDSKSSLSGRSGSTQIITGGAYGLVRLWSIPSTKQVGIRRRRCCISEVNAKCMWSIPVFGSSGDGVSDMLILPIMTPLHTSRTATTASTKATSPKPLVLLSGGSSSTLVLLDTNKCTRKAFSTSITPTVAASWKLHQLASRELAKIDAKAHLPDRRWMSARNMKLIEYRRLTEAGESWWCKIGLVTNAGWVFVAELSCNNNTPRLSIRIVHHTPRIQCFNSSQERLTILGGMALQYSLPNAPVPSSDCIRMTSSNMIWLADVKGKKYTMPSKDKYVLCEDYNTLEVWEDEVVSRGTISESSSKSGMILVSLDTMNLHADGSPTSRNIVTRLSLPMNGGAPLAMETHPSGEWMVVGCGKGDSTLLKLIRLRKKM</sequence>
<dbReference type="Gene3D" id="2.130.10.10">
    <property type="entry name" value="YVTN repeat-like/Quinoprotein amine dehydrogenase"/>
    <property type="match status" value="1"/>
</dbReference>
<feature type="compositionally biased region" description="Acidic residues" evidence="1">
    <location>
        <begin position="255"/>
        <end position="268"/>
    </location>
</feature>